<dbReference type="InterPro" id="IPR014942">
    <property type="entry name" value="AbiEii"/>
</dbReference>
<accession>A0ABQ2VYT9</accession>
<dbReference type="Pfam" id="PF08843">
    <property type="entry name" value="AbiEii"/>
    <property type="match status" value="1"/>
</dbReference>
<dbReference type="EMBL" id="BMTF01000009">
    <property type="protein sequence ID" value="GGV85618.1"/>
    <property type="molecule type" value="Genomic_DNA"/>
</dbReference>
<feature type="region of interest" description="Disordered" evidence="1">
    <location>
        <begin position="335"/>
        <end position="358"/>
    </location>
</feature>
<evidence type="ECO:0000313" key="2">
    <source>
        <dbReference type="EMBL" id="GGV85618.1"/>
    </source>
</evidence>
<dbReference type="RefSeq" id="WP_229866978.1">
    <property type="nucleotide sequence ID" value="NZ_BMTF01000009.1"/>
</dbReference>
<name>A0ABQ2VYT9_9ACTN</name>
<keyword evidence="3" id="KW-1185">Reference proteome</keyword>
<sequence length="451" mass="49070">MTSSADESAPWTRFRWGSPRVPHAPLDEETRRNAELPGTMLPVPQGMNHGFVFEPALKQFANAYRAGEPEFGDGEEELGRAWHRARRTVLDTVLASIADGPWGGHLVLRGSVLMATWFGDTARDPGDLDFLFVPRDWSMDDPRASGLFDTIAQDAAAAARGAVRIDAAGMVAEDIWTYDRVPGRRVLLPWTADGVPGGTVQIDVVFNESLPSPAALTELRPLGDGPGCRVQAVSPELSLAWKLLWLVTDAYPQGKDLYDAVLLAERTPPSYELVREAFVLGGTEGLRPVGGWWLDELGVQTGWEHFTAEHPWVTESAAGYCERLARALTPLMDAAERPDGTSEADKPAGTCGREGPDAEVSGRYQRWARWLQPLVDSTRATAAENPAASLGYLADGGRDGLTAAVVVVREIAGRQQLGLTDALAVVLSHEGSWHHWRNQPDACGRALDELR</sequence>
<organism evidence="2 3">
    <name type="scientific">Streptomyces gelaticus</name>
    <dbReference type="NCBI Taxonomy" id="285446"/>
    <lineage>
        <taxon>Bacteria</taxon>
        <taxon>Bacillati</taxon>
        <taxon>Actinomycetota</taxon>
        <taxon>Actinomycetes</taxon>
        <taxon>Kitasatosporales</taxon>
        <taxon>Streptomycetaceae</taxon>
        <taxon>Streptomyces</taxon>
    </lineage>
</organism>
<reference evidence="3" key="1">
    <citation type="journal article" date="2019" name="Int. J. Syst. Evol. Microbiol.">
        <title>The Global Catalogue of Microorganisms (GCM) 10K type strain sequencing project: providing services to taxonomists for standard genome sequencing and annotation.</title>
        <authorList>
            <consortium name="The Broad Institute Genomics Platform"/>
            <consortium name="The Broad Institute Genome Sequencing Center for Infectious Disease"/>
            <person name="Wu L."/>
            <person name="Ma J."/>
        </authorList>
    </citation>
    <scope>NUCLEOTIDE SEQUENCE [LARGE SCALE GENOMIC DNA]</scope>
    <source>
        <strain evidence="3">JCM 4376</strain>
    </source>
</reference>
<feature type="region of interest" description="Disordered" evidence="1">
    <location>
        <begin position="1"/>
        <end position="31"/>
    </location>
</feature>
<dbReference type="Proteomes" id="UP000660675">
    <property type="component" value="Unassembled WGS sequence"/>
</dbReference>
<comment type="caution">
    <text evidence="2">The sequence shown here is derived from an EMBL/GenBank/DDBJ whole genome shotgun (WGS) entry which is preliminary data.</text>
</comment>
<evidence type="ECO:0008006" key="4">
    <source>
        <dbReference type="Google" id="ProtNLM"/>
    </source>
</evidence>
<feature type="compositionally biased region" description="Basic and acidic residues" evidence="1">
    <location>
        <begin position="335"/>
        <end position="346"/>
    </location>
</feature>
<evidence type="ECO:0000256" key="1">
    <source>
        <dbReference type="SAM" id="MobiDB-lite"/>
    </source>
</evidence>
<gene>
    <name evidence="2" type="ORF">GCM10015535_32520</name>
</gene>
<protein>
    <recommendedName>
        <fullName evidence="4">Nucleotidyl transferase AbiEii/AbiGii toxin family protein</fullName>
    </recommendedName>
</protein>
<proteinExistence type="predicted"/>
<evidence type="ECO:0000313" key="3">
    <source>
        <dbReference type="Proteomes" id="UP000660675"/>
    </source>
</evidence>